<evidence type="ECO:0000313" key="3">
    <source>
        <dbReference type="EMBL" id="WIW94875.1"/>
    </source>
</evidence>
<reference evidence="3 4" key="1">
    <citation type="submission" date="2023-06" db="EMBL/GenBank/DDBJ databases">
        <title>Altererythrobacter rubellus NBRC 112769 genome.</title>
        <authorList>
            <person name="Zhang K."/>
        </authorList>
    </citation>
    <scope>NUCLEOTIDE SEQUENCE [LARGE SCALE GENOMIC DNA]</scope>
    <source>
        <strain evidence="3 4">NBRC 112769</strain>
    </source>
</reference>
<proteinExistence type="inferred from homology"/>
<dbReference type="GO" id="GO:0009082">
    <property type="term" value="P:branched-chain amino acid biosynthetic process"/>
    <property type="evidence" value="ECO:0007669"/>
    <property type="project" value="UniProtKB-KW"/>
</dbReference>
<evidence type="ECO:0000256" key="2">
    <source>
        <dbReference type="ARBA" id="ARBA00023304"/>
    </source>
</evidence>
<dbReference type="EMBL" id="CP127221">
    <property type="protein sequence ID" value="WIW94875.1"/>
    <property type="molecule type" value="Genomic_DNA"/>
</dbReference>
<organism evidence="3 4">
    <name type="scientific">Altererythrobacter rubellus</name>
    <dbReference type="NCBI Taxonomy" id="2173831"/>
    <lineage>
        <taxon>Bacteria</taxon>
        <taxon>Pseudomonadati</taxon>
        <taxon>Pseudomonadota</taxon>
        <taxon>Alphaproteobacteria</taxon>
        <taxon>Sphingomonadales</taxon>
        <taxon>Erythrobacteraceae</taxon>
        <taxon>Altererythrobacter</taxon>
    </lineage>
</organism>
<accession>A0A9Y2B6C2</accession>
<keyword evidence="3" id="KW-0378">Hydrolase</keyword>
<gene>
    <name evidence="3" type="ORF">QQX03_07785</name>
</gene>
<keyword evidence="2" id="KW-0028">Amino-acid biosynthesis</keyword>
<comment type="similarity">
    <text evidence="1">Belongs to the class-IV pyridoxal-phosphate-dependent aminotransferase family.</text>
</comment>
<dbReference type="AlphaFoldDB" id="A0A9Y2B6C2"/>
<dbReference type="SUPFAM" id="SSF52540">
    <property type="entry name" value="P-loop containing nucleoside triphosphate hydrolases"/>
    <property type="match status" value="1"/>
</dbReference>
<dbReference type="RefSeq" id="WP_285975191.1">
    <property type="nucleotide sequence ID" value="NZ_CP127221.1"/>
</dbReference>
<dbReference type="InterPro" id="IPR050571">
    <property type="entry name" value="Class-IV_PLP-Dep_Aminotrnsfr"/>
</dbReference>
<dbReference type="Pfam" id="PF19798">
    <property type="entry name" value="Sulfotransfer_5"/>
    <property type="match status" value="1"/>
</dbReference>
<sequence>MTSAVRIAMWSGPRNISTAMMRSFGARADCAVSDEPFYGAFLKDSGEQHPMAAETIADMDCDWDSVTAAQSGPIPGGKSVWYQKHMPHHMVGPINITDFPGHQHAFLIRAPERVVASYRKKNELRRAEMLGFAQLREYFDLERDRTGKSPPVVDSDDILRDPAGVLAALCDALGISWDPAMLSWKKGPHPEDGVWGTHWYDKVNASTGFGSNPAPLPDLDGAYAEVAEQCREDYLALKRHAITAI</sequence>
<evidence type="ECO:0000313" key="4">
    <source>
        <dbReference type="Proteomes" id="UP001231445"/>
    </source>
</evidence>
<dbReference type="KEGG" id="arue:QQX03_07785"/>
<dbReference type="Gene3D" id="3.40.50.300">
    <property type="entry name" value="P-loop containing nucleotide triphosphate hydrolases"/>
    <property type="match status" value="1"/>
</dbReference>
<protein>
    <submittedName>
        <fullName evidence="3">HAD family hydrolase</fullName>
    </submittedName>
</protein>
<dbReference type="GO" id="GO:0016787">
    <property type="term" value="F:hydrolase activity"/>
    <property type="evidence" value="ECO:0007669"/>
    <property type="project" value="UniProtKB-KW"/>
</dbReference>
<dbReference type="PANTHER" id="PTHR42743:SF11">
    <property type="entry name" value="AMINODEOXYCHORISMATE LYASE"/>
    <property type="match status" value="1"/>
</dbReference>
<keyword evidence="2" id="KW-0100">Branched-chain amino acid biosynthesis</keyword>
<name>A0A9Y2B6C2_9SPHN</name>
<dbReference type="InterPro" id="IPR027417">
    <property type="entry name" value="P-loop_NTPase"/>
</dbReference>
<dbReference type="PANTHER" id="PTHR42743">
    <property type="entry name" value="AMINO-ACID AMINOTRANSFERASE"/>
    <property type="match status" value="1"/>
</dbReference>
<evidence type="ECO:0000256" key="1">
    <source>
        <dbReference type="ARBA" id="ARBA00009320"/>
    </source>
</evidence>
<keyword evidence="4" id="KW-1185">Reference proteome</keyword>
<dbReference type="Proteomes" id="UP001231445">
    <property type="component" value="Chromosome"/>
</dbReference>